<dbReference type="AlphaFoldDB" id="A0AAD8ED03"/>
<comment type="caution">
    <text evidence="2">The sequence shown here is derived from an EMBL/GenBank/DDBJ whole genome shotgun (WGS) entry which is preliminary data.</text>
</comment>
<dbReference type="EMBL" id="JASPKZ010007231">
    <property type="protein sequence ID" value="KAJ9585955.1"/>
    <property type="molecule type" value="Genomic_DNA"/>
</dbReference>
<sequence>CDFKALINPNTSLWVYILFGVWLESFSFWFDNKIVVQICEHIFIKLLKKSKTVVRTKKTSGCLTIFVANLRLCYLDNFLGLFPYIFTISSLLTLPLYF</sequence>
<name>A0AAD8ED03_DIPPU</name>
<feature type="transmembrane region" description="Helical" evidence="1">
    <location>
        <begin position="13"/>
        <end position="30"/>
    </location>
</feature>
<keyword evidence="1" id="KW-1133">Transmembrane helix</keyword>
<feature type="non-terminal residue" evidence="2">
    <location>
        <position position="98"/>
    </location>
</feature>
<protein>
    <submittedName>
        <fullName evidence="2">Uncharacterized protein</fullName>
    </submittedName>
</protein>
<evidence type="ECO:0000313" key="2">
    <source>
        <dbReference type="EMBL" id="KAJ9585955.1"/>
    </source>
</evidence>
<keyword evidence="3" id="KW-1185">Reference proteome</keyword>
<feature type="transmembrane region" description="Helical" evidence="1">
    <location>
        <begin position="78"/>
        <end position="97"/>
    </location>
</feature>
<organism evidence="2 3">
    <name type="scientific">Diploptera punctata</name>
    <name type="common">Pacific beetle cockroach</name>
    <dbReference type="NCBI Taxonomy" id="6984"/>
    <lineage>
        <taxon>Eukaryota</taxon>
        <taxon>Metazoa</taxon>
        <taxon>Ecdysozoa</taxon>
        <taxon>Arthropoda</taxon>
        <taxon>Hexapoda</taxon>
        <taxon>Insecta</taxon>
        <taxon>Pterygota</taxon>
        <taxon>Neoptera</taxon>
        <taxon>Polyneoptera</taxon>
        <taxon>Dictyoptera</taxon>
        <taxon>Blattodea</taxon>
        <taxon>Blaberoidea</taxon>
        <taxon>Blaberidae</taxon>
        <taxon>Diplopterinae</taxon>
        <taxon>Diploptera</taxon>
    </lineage>
</organism>
<keyword evidence="1" id="KW-0472">Membrane</keyword>
<evidence type="ECO:0000256" key="1">
    <source>
        <dbReference type="SAM" id="Phobius"/>
    </source>
</evidence>
<dbReference type="Proteomes" id="UP001233999">
    <property type="component" value="Unassembled WGS sequence"/>
</dbReference>
<accession>A0AAD8ED03</accession>
<evidence type="ECO:0000313" key="3">
    <source>
        <dbReference type="Proteomes" id="UP001233999"/>
    </source>
</evidence>
<gene>
    <name evidence="2" type="ORF">L9F63_020412</name>
</gene>
<keyword evidence="1" id="KW-0812">Transmembrane</keyword>
<reference evidence="2" key="1">
    <citation type="journal article" date="2023" name="IScience">
        <title>Live-bearing cockroach genome reveals convergent evolutionary mechanisms linked to viviparity in insects and beyond.</title>
        <authorList>
            <person name="Fouks B."/>
            <person name="Harrison M.C."/>
            <person name="Mikhailova A.A."/>
            <person name="Marchal E."/>
            <person name="English S."/>
            <person name="Carruthers M."/>
            <person name="Jennings E.C."/>
            <person name="Chiamaka E.L."/>
            <person name="Frigard R.A."/>
            <person name="Pippel M."/>
            <person name="Attardo G.M."/>
            <person name="Benoit J.B."/>
            <person name="Bornberg-Bauer E."/>
            <person name="Tobe S.S."/>
        </authorList>
    </citation>
    <scope>NUCLEOTIDE SEQUENCE</scope>
    <source>
        <strain evidence="2">Stay&amp;Tobe</strain>
    </source>
</reference>
<proteinExistence type="predicted"/>
<feature type="non-terminal residue" evidence="2">
    <location>
        <position position="1"/>
    </location>
</feature>
<reference evidence="2" key="2">
    <citation type="submission" date="2023-05" db="EMBL/GenBank/DDBJ databases">
        <authorList>
            <person name="Fouks B."/>
        </authorList>
    </citation>
    <scope>NUCLEOTIDE SEQUENCE</scope>
    <source>
        <strain evidence="2">Stay&amp;Tobe</strain>
        <tissue evidence="2">Testes</tissue>
    </source>
</reference>